<organism evidence="2 3">
    <name type="scientific">Streptomyces longisporoflavus</name>
    <dbReference type="NCBI Taxonomy" id="28044"/>
    <lineage>
        <taxon>Bacteria</taxon>
        <taxon>Bacillati</taxon>
        <taxon>Actinomycetota</taxon>
        <taxon>Actinomycetes</taxon>
        <taxon>Kitasatosporales</taxon>
        <taxon>Streptomycetaceae</taxon>
        <taxon>Streptomyces</taxon>
    </lineage>
</organism>
<feature type="compositionally biased region" description="Basic and acidic residues" evidence="1">
    <location>
        <begin position="87"/>
        <end position="99"/>
    </location>
</feature>
<keyword evidence="3" id="KW-1185">Reference proteome</keyword>
<feature type="region of interest" description="Disordered" evidence="1">
    <location>
        <begin position="87"/>
        <end position="129"/>
    </location>
</feature>
<evidence type="ECO:0000256" key="1">
    <source>
        <dbReference type="SAM" id="MobiDB-lite"/>
    </source>
</evidence>
<accession>A0ABW7R4N4</accession>
<gene>
    <name evidence="2" type="ORF">ACH4F9_36615</name>
</gene>
<proteinExistence type="predicted"/>
<dbReference type="EMBL" id="JBIRGQ010000008">
    <property type="protein sequence ID" value="MFH8550531.1"/>
    <property type="molecule type" value="Genomic_DNA"/>
</dbReference>
<evidence type="ECO:0000313" key="2">
    <source>
        <dbReference type="EMBL" id="MFH8550531.1"/>
    </source>
</evidence>
<evidence type="ECO:0000313" key="3">
    <source>
        <dbReference type="Proteomes" id="UP001610818"/>
    </source>
</evidence>
<dbReference type="Proteomes" id="UP001610818">
    <property type="component" value="Unassembled WGS sequence"/>
</dbReference>
<feature type="region of interest" description="Disordered" evidence="1">
    <location>
        <begin position="15"/>
        <end position="34"/>
    </location>
</feature>
<dbReference type="RefSeq" id="WP_397717042.1">
    <property type="nucleotide sequence ID" value="NZ_JBIRGN010000008.1"/>
</dbReference>
<sequence length="129" mass="13424">MLWLQEAGEGVVDGLTAGAQGPVSPQKGRVDITSGSHTRAAFTIEIWDAPPEPDCTLYWEATGEVEASRVAGDPSADLARLAELHEEFASDGPTRRPELSPRSSGSPGGRSSARVSSIPGGRALSSPRA</sequence>
<feature type="compositionally biased region" description="Low complexity" evidence="1">
    <location>
        <begin position="100"/>
        <end position="117"/>
    </location>
</feature>
<name>A0ABW7R4N4_9ACTN</name>
<protein>
    <submittedName>
        <fullName evidence="2">Uncharacterized protein</fullName>
    </submittedName>
</protein>
<comment type="caution">
    <text evidence="2">The sequence shown here is derived from an EMBL/GenBank/DDBJ whole genome shotgun (WGS) entry which is preliminary data.</text>
</comment>
<reference evidence="2 3" key="1">
    <citation type="submission" date="2024-10" db="EMBL/GenBank/DDBJ databases">
        <title>The Natural Products Discovery Center: Release of the First 8490 Sequenced Strains for Exploring Actinobacteria Biosynthetic Diversity.</title>
        <authorList>
            <person name="Kalkreuter E."/>
            <person name="Kautsar S.A."/>
            <person name="Yang D."/>
            <person name="Bader C.D."/>
            <person name="Teijaro C.N."/>
            <person name="Fluegel L."/>
            <person name="Davis C.M."/>
            <person name="Simpson J.R."/>
            <person name="Lauterbach L."/>
            <person name="Steele A.D."/>
            <person name="Gui C."/>
            <person name="Meng S."/>
            <person name="Li G."/>
            <person name="Viehrig K."/>
            <person name="Ye F."/>
            <person name="Su P."/>
            <person name="Kiefer A.F."/>
            <person name="Nichols A."/>
            <person name="Cepeda A.J."/>
            <person name="Yan W."/>
            <person name="Fan B."/>
            <person name="Jiang Y."/>
            <person name="Adhikari A."/>
            <person name="Zheng C.-J."/>
            <person name="Schuster L."/>
            <person name="Cowan T.M."/>
            <person name="Smanski M.J."/>
            <person name="Chevrette M.G."/>
            <person name="De Carvalho L.P.S."/>
            <person name="Shen B."/>
        </authorList>
    </citation>
    <scope>NUCLEOTIDE SEQUENCE [LARGE SCALE GENOMIC DNA]</scope>
    <source>
        <strain evidence="2 3">NPDC017990</strain>
    </source>
</reference>